<dbReference type="EMBL" id="FPBH01000001">
    <property type="protein sequence ID" value="SFT50361.1"/>
    <property type="molecule type" value="Genomic_DNA"/>
</dbReference>
<reference evidence="1 2" key="1">
    <citation type="submission" date="2016-10" db="EMBL/GenBank/DDBJ databases">
        <authorList>
            <person name="de Groot N.N."/>
        </authorList>
    </citation>
    <scope>NUCLEOTIDE SEQUENCE [LARGE SCALE GENOMIC DNA]</scope>
    <source>
        <strain evidence="1 2">LMG 27731</strain>
    </source>
</reference>
<sequence length="92" mass="10441">MDPVLSRFTEISAAGARVECFPGKTSPYTGNGDQLATADWHHNEQIGKIYYPARCDAHQVYHELLHVRWRHLENAPSLSARADADAHDQQYH</sequence>
<gene>
    <name evidence="1" type="ORF">SAMN05192563_1001520</name>
</gene>
<evidence type="ECO:0000313" key="2">
    <source>
        <dbReference type="Proteomes" id="UP000198844"/>
    </source>
</evidence>
<dbReference type="RefSeq" id="WP_093632727.1">
    <property type="nucleotide sequence ID" value="NZ_FPBH01000001.1"/>
</dbReference>
<evidence type="ECO:0000313" key="1">
    <source>
        <dbReference type="EMBL" id="SFT50361.1"/>
    </source>
</evidence>
<organism evidence="1 2">
    <name type="scientific">Paraburkholderia aspalathi</name>
    <dbReference type="NCBI Taxonomy" id="1324617"/>
    <lineage>
        <taxon>Bacteria</taxon>
        <taxon>Pseudomonadati</taxon>
        <taxon>Pseudomonadota</taxon>
        <taxon>Betaproteobacteria</taxon>
        <taxon>Burkholderiales</taxon>
        <taxon>Burkholderiaceae</taxon>
        <taxon>Paraburkholderia</taxon>
    </lineage>
</organism>
<proteinExistence type="predicted"/>
<accession>A0A1I6YJE8</accession>
<dbReference type="AlphaFoldDB" id="A0A1I6YJE8"/>
<dbReference type="Proteomes" id="UP000198844">
    <property type="component" value="Unassembled WGS sequence"/>
</dbReference>
<protein>
    <submittedName>
        <fullName evidence="1">Uncharacterized protein</fullName>
    </submittedName>
</protein>
<name>A0A1I6YJE8_9BURK</name>